<dbReference type="AlphaFoldDB" id="A0A392S7H9"/>
<proteinExistence type="predicted"/>
<feature type="non-terminal residue" evidence="2">
    <location>
        <position position="1"/>
    </location>
</feature>
<evidence type="ECO:0000313" key="3">
    <source>
        <dbReference type="Proteomes" id="UP000265520"/>
    </source>
</evidence>
<protein>
    <submittedName>
        <fullName evidence="2">Uncharacterized protein</fullName>
    </submittedName>
</protein>
<evidence type="ECO:0000313" key="2">
    <source>
        <dbReference type="EMBL" id="MCI44778.1"/>
    </source>
</evidence>
<keyword evidence="3" id="KW-1185">Reference proteome</keyword>
<dbReference type="Proteomes" id="UP000265520">
    <property type="component" value="Unassembled WGS sequence"/>
</dbReference>
<name>A0A392S7H9_9FABA</name>
<accession>A0A392S7H9</accession>
<sequence>DSYQSVLQASSAAPHAQAPPAAPHAQAPRPDAVPPDAVESLHVRARNA</sequence>
<reference evidence="2 3" key="1">
    <citation type="journal article" date="2018" name="Front. Plant Sci.">
        <title>Red Clover (Trifolium pratense) and Zigzag Clover (T. medium) - A Picture of Genomic Similarities and Differences.</title>
        <authorList>
            <person name="Dluhosova J."/>
            <person name="Istvanek J."/>
            <person name="Nedelnik J."/>
            <person name="Repkova J."/>
        </authorList>
    </citation>
    <scope>NUCLEOTIDE SEQUENCE [LARGE SCALE GENOMIC DNA]</scope>
    <source>
        <strain evidence="3">cv. 10/8</strain>
        <tissue evidence="2">Leaf</tissue>
    </source>
</reference>
<comment type="caution">
    <text evidence="2">The sequence shown here is derived from an EMBL/GenBank/DDBJ whole genome shotgun (WGS) entry which is preliminary data.</text>
</comment>
<evidence type="ECO:0000256" key="1">
    <source>
        <dbReference type="SAM" id="MobiDB-lite"/>
    </source>
</evidence>
<feature type="region of interest" description="Disordered" evidence="1">
    <location>
        <begin position="1"/>
        <end position="48"/>
    </location>
</feature>
<dbReference type="EMBL" id="LXQA010335095">
    <property type="protein sequence ID" value="MCI44778.1"/>
    <property type="molecule type" value="Genomic_DNA"/>
</dbReference>
<organism evidence="2 3">
    <name type="scientific">Trifolium medium</name>
    <dbReference type="NCBI Taxonomy" id="97028"/>
    <lineage>
        <taxon>Eukaryota</taxon>
        <taxon>Viridiplantae</taxon>
        <taxon>Streptophyta</taxon>
        <taxon>Embryophyta</taxon>
        <taxon>Tracheophyta</taxon>
        <taxon>Spermatophyta</taxon>
        <taxon>Magnoliopsida</taxon>
        <taxon>eudicotyledons</taxon>
        <taxon>Gunneridae</taxon>
        <taxon>Pentapetalae</taxon>
        <taxon>rosids</taxon>
        <taxon>fabids</taxon>
        <taxon>Fabales</taxon>
        <taxon>Fabaceae</taxon>
        <taxon>Papilionoideae</taxon>
        <taxon>50 kb inversion clade</taxon>
        <taxon>NPAAA clade</taxon>
        <taxon>Hologalegina</taxon>
        <taxon>IRL clade</taxon>
        <taxon>Trifolieae</taxon>
        <taxon>Trifolium</taxon>
    </lineage>
</organism>
<feature type="compositionally biased region" description="Low complexity" evidence="1">
    <location>
        <begin position="9"/>
        <end position="38"/>
    </location>
</feature>